<evidence type="ECO:0000256" key="1">
    <source>
        <dbReference type="SAM" id="MobiDB-lite"/>
    </source>
</evidence>
<accession>A0A812UTQ2</accession>
<feature type="non-terminal residue" evidence="2">
    <location>
        <position position="553"/>
    </location>
</feature>
<feature type="region of interest" description="Disordered" evidence="1">
    <location>
        <begin position="245"/>
        <end position="274"/>
    </location>
</feature>
<evidence type="ECO:0000313" key="2">
    <source>
        <dbReference type="EMBL" id="CAE7598672.1"/>
    </source>
</evidence>
<keyword evidence="3" id="KW-1185">Reference proteome</keyword>
<evidence type="ECO:0000313" key="3">
    <source>
        <dbReference type="Proteomes" id="UP000604046"/>
    </source>
</evidence>
<organism evidence="2 3">
    <name type="scientific">Symbiodinium natans</name>
    <dbReference type="NCBI Taxonomy" id="878477"/>
    <lineage>
        <taxon>Eukaryota</taxon>
        <taxon>Sar</taxon>
        <taxon>Alveolata</taxon>
        <taxon>Dinophyceae</taxon>
        <taxon>Suessiales</taxon>
        <taxon>Symbiodiniaceae</taxon>
        <taxon>Symbiodinium</taxon>
    </lineage>
</organism>
<protein>
    <submittedName>
        <fullName evidence="2">Uncharacterized protein</fullName>
    </submittedName>
</protein>
<name>A0A812UTQ2_9DINO</name>
<dbReference type="AlphaFoldDB" id="A0A812UTQ2"/>
<comment type="caution">
    <text evidence="2">The sequence shown here is derived from an EMBL/GenBank/DDBJ whole genome shotgun (WGS) entry which is preliminary data.</text>
</comment>
<proteinExistence type="predicted"/>
<reference evidence="2" key="1">
    <citation type="submission" date="2021-02" db="EMBL/GenBank/DDBJ databases">
        <authorList>
            <person name="Dougan E. K."/>
            <person name="Rhodes N."/>
            <person name="Thang M."/>
            <person name="Chan C."/>
        </authorList>
    </citation>
    <scope>NUCLEOTIDE SEQUENCE</scope>
</reference>
<feature type="region of interest" description="Disordered" evidence="1">
    <location>
        <begin position="345"/>
        <end position="377"/>
    </location>
</feature>
<dbReference type="PROSITE" id="PS50096">
    <property type="entry name" value="IQ"/>
    <property type="match status" value="1"/>
</dbReference>
<sequence length="553" mass="60421">MTLRHSGSRSHVTIVSGPYFPCPCLIFTPTPYLSVAQAPSLSLGDFSLSLQRSRLPHSLCLHPLPISRRLPPECPLLPSGFFERAKWHISPPGIALSERRPQDPHKKIVAHLPDTPSQRGWLFAWQEIRQKSGPDHKELCKLVEIYLSNMSNSGTVDRYLGQVKLQSLRRGHIARGGLESALRVTVQDLGGRARKKLDPAELLVEKVPKTTAAGVVVAQPATQYALHCQKLYSMWYGDRCLPGRRIEPDSQQPQNVAKSRAQASKPRLAPLREKSQYSEAALLQKHRDAVSKAVNKIDEGGGGEANGPLGPVLLPDQKQRGAKRIISQQASACVEVATKRRMLSHAGGASASSASSSSAAPPARSVREEQPAAAAASGDAFEKQAYVLEMKRQMAERSVPCVPTPYVDANGGLMRPHQGPVVKSSAAPLLPLEPRLHRCPAMARVKAPSRFVKTPEFQLPDVVLVRDPVAAWESSQGLLARLAGARLVNQAWLQSQASGAKSDEGAQVYAFKSVMKHMHFDLYLSPGFFLAFPEHASVFREWAKLSPTMKSRG</sequence>
<dbReference type="OrthoDB" id="417206at2759"/>
<dbReference type="EMBL" id="CAJNDS010002790">
    <property type="protein sequence ID" value="CAE7598672.1"/>
    <property type="molecule type" value="Genomic_DNA"/>
</dbReference>
<gene>
    <name evidence="2" type="ORF">SNAT2548_LOCUS34068</name>
</gene>
<dbReference type="Proteomes" id="UP000604046">
    <property type="component" value="Unassembled WGS sequence"/>
</dbReference>
<feature type="compositionally biased region" description="Low complexity" evidence="1">
    <location>
        <begin position="346"/>
        <end position="363"/>
    </location>
</feature>
<feature type="region of interest" description="Disordered" evidence="1">
    <location>
        <begin position="296"/>
        <end position="315"/>
    </location>
</feature>